<gene>
    <name evidence="2" type="ORF">H6X83_08660</name>
</gene>
<keyword evidence="3" id="KW-1185">Reference proteome</keyword>
<dbReference type="Pfam" id="PF01584">
    <property type="entry name" value="CheW"/>
    <property type="match status" value="1"/>
</dbReference>
<name>A0A7G9WEC0_9FIRM</name>
<sequence length="158" mass="17564">MSENTALATVMATDDLSNRFLTFAIEDTIYGISLVNVLEIIGIQSITAVPNIPSHVKGLINLRGKVVPVIDTRLKMNKSERPYDDLTCIIVIDIQDMHIGLIVDSVSEVISVDLNKAAVPPKTYVQENQFLSSVVQRENHTVLNIDLEKFLATDLRPY</sequence>
<dbReference type="PANTHER" id="PTHR22617:SF23">
    <property type="entry name" value="CHEMOTAXIS PROTEIN CHEW"/>
    <property type="match status" value="1"/>
</dbReference>
<dbReference type="GO" id="GO:0007165">
    <property type="term" value="P:signal transduction"/>
    <property type="evidence" value="ECO:0007669"/>
    <property type="project" value="InterPro"/>
</dbReference>
<dbReference type="Gene3D" id="2.30.30.40">
    <property type="entry name" value="SH3 Domains"/>
    <property type="match status" value="1"/>
</dbReference>
<dbReference type="InterPro" id="IPR036061">
    <property type="entry name" value="CheW-like_dom_sf"/>
</dbReference>
<dbReference type="GO" id="GO:0005829">
    <property type="term" value="C:cytosol"/>
    <property type="evidence" value="ECO:0007669"/>
    <property type="project" value="TreeGrafter"/>
</dbReference>
<feature type="domain" description="CheW-like" evidence="1">
    <location>
        <begin position="17"/>
        <end position="156"/>
    </location>
</feature>
<dbReference type="PROSITE" id="PS50851">
    <property type="entry name" value="CHEW"/>
    <property type="match status" value="1"/>
</dbReference>
<organism evidence="2 3">
    <name type="scientific">Caproicibacterium amylolyticum</name>
    <dbReference type="NCBI Taxonomy" id="2766537"/>
    <lineage>
        <taxon>Bacteria</taxon>
        <taxon>Bacillati</taxon>
        <taxon>Bacillota</taxon>
        <taxon>Clostridia</taxon>
        <taxon>Eubacteriales</taxon>
        <taxon>Oscillospiraceae</taxon>
        <taxon>Caproicibacterium</taxon>
    </lineage>
</organism>
<protein>
    <submittedName>
        <fullName evidence="2">Purine-binding chemotaxis protein CheW</fullName>
    </submittedName>
</protein>
<proteinExistence type="predicted"/>
<dbReference type="SMART" id="SM00260">
    <property type="entry name" value="CheW"/>
    <property type="match status" value="1"/>
</dbReference>
<dbReference type="RefSeq" id="WP_212506099.1">
    <property type="nucleotide sequence ID" value="NZ_CP060696.1"/>
</dbReference>
<dbReference type="InterPro" id="IPR039315">
    <property type="entry name" value="CheW"/>
</dbReference>
<evidence type="ECO:0000313" key="2">
    <source>
        <dbReference type="EMBL" id="QNO17032.1"/>
    </source>
</evidence>
<dbReference type="AlphaFoldDB" id="A0A7G9WEC0"/>
<evidence type="ECO:0000313" key="3">
    <source>
        <dbReference type="Proteomes" id="UP000516046"/>
    </source>
</evidence>
<dbReference type="SUPFAM" id="SSF50341">
    <property type="entry name" value="CheW-like"/>
    <property type="match status" value="1"/>
</dbReference>
<reference evidence="2 3" key="1">
    <citation type="submission" date="2020-08" db="EMBL/GenBank/DDBJ databases">
        <authorList>
            <person name="Ren C."/>
            <person name="Gu Y."/>
            <person name="Xu Y."/>
        </authorList>
    </citation>
    <scope>NUCLEOTIDE SEQUENCE [LARGE SCALE GENOMIC DNA]</scope>
    <source>
        <strain evidence="2 3">LBM18003</strain>
    </source>
</reference>
<accession>A0A7G9WEC0</accession>
<dbReference type="Gene3D" id="2.40.50.180">
    <property type="entry name" value="CheA-289, Domain 4"/>
    <property type="match status" value="1"/>
</dbReference>
<dbReference type="Proteomes" id="UP000516046">
    <property type="component" value="Chromosome"/>
</dbReference>
<dbReference type="KEGG" id="caml:H6X83_08660"/>
<dbReference type="EMBL" id="CP060696">
    <property type="protein sequence ID" value="QNO17032.1"/>
    <property type="molecule type" value="Genomic_DNA"/>
</dbReference>
<dbReference type="PANTHER" id="PTHR22617">
    <property type="entry name" value="CHEMOTAXIS SENSOR HISTIDINE KINASE-RELATED"/>
    <property type="match status" value="1"/>
</dbReference>
<dbReference type="GO" id="GO:0006935">
    <property type="term" value="P:chemotaxis"/>
    <property type="evidence" value="ECO:0007669"/>
    <property type="project" value="InterPro"/>
</dbReference>
<dbReference type="InterPro" id="IPR002545">
    <property type="entry name" value="CheW-lke_dom"/>
</dbReference>
<evidence type="ECO:0000259" key="1">
    <source>
        <dbReference type="PROSITE" id="PS50851"/>
    </source>
</evidence>